<dbReference type="InterPro" id="IPR011335">
    <property type="entry name" value="Restrct_endonuc-II-like"/>
</dbReference>
<organism evidence="3 4">
    <name type="scientific">Romboutsia weinsteinii</name>
    <dbReference type="NCBI Taxonomy" id="2020949"/>
    <lineage>
        <taxon>Bacteria</taxon>
        <taxon>Bacillati</taxon>
        <taxon>Bacillota</taxon>
        <taxon>Clostridia</taxon>
        <taxon>Peptostreptococcales</taxon>
        <taxon>Peptostreptococcaceae</taxon>
        <taxon>Romboutsia</taxon>
    </lineage>
</organism>
<dbReference type="EMBL" id="NOJY02000021">
    <property type="protein sequence ID" value="RDY26709.1"/>
    <property type="molecule type" value="Genomic_DNA"/>
</dbReference>
<reference evidence="3 4" key="1">
    <citation type="journal article" date="2017" name="Genome Announc.">
        <title>Draft Genome Sequence of Romboutsia weinsteinii sp. nov. Strain CCRI-19649(T) Isolated from Surface Water.</title>
        <authorList>
            <person name="Maheux A.F."/>
            <person name="Boudreau D.K."/>
            <person name="Berube E."/>
            <person name="Boissinot M."/>
            <person name="Cantin P."/>
            <person name="Raymond F."/>
            <person name="Corbeil J."/>
            <person name="Omar R.F."/>
            <person name="Bergeron M.G."/>
        </authorList>
    </citation>
    <scope>NUCLEOTIDE SEQUENCE [LARGE SCALE GENOMIC DNA]</scope>
    <source>
        <strain evidence="3 4">CCRI-19649</strain>
    </source>
</reference>
<evidence type="ECO:0000313" key="4">
    <source>
        <dbReference type="Proteomes" id="UP000215694"/>
    </source>
</evidence>
<dbReference type="Gene3D" id="3.90.320.10">
    <property type="match status" value="1"/>
</dbReference>
<keyword evidence="1" id="KW-0378">Hydrolase</keyword>
<dbReference type="InterPro" id="IPR011604">
    <property type="entry name" value="PDDEXK-like_dom_sf"/>
</dbReference>
<dbReference type="GO" id="GO:0016787">
    <property type="term" value="F:hydrolase activity"/>
    <property type="evidence" value="ECO:0007669"/>
    <property type="project" value="UniProtKB-KW"/>
</dbReference>
<dbReference type="InterPro" id="IPR019080">
    <property type="entry name" value="YqaJ_viral_recombinase"/>
</dbReference>
<protein>
    <recommendedName>
        <fullName evidence="2">YqaJ viral recombinase domain-containing protein</fullName>
    </recommendedName>
</protein>
<evidence type="ECO:0000313" key="3">
    <source>
        <dbReference type="EMBL" id="RDY26709.1"/>
    </source>
</evidence>
<dbReference type="RefSeq" id="WP_094366678.1">
    <property type="nucleotide sequence ID" value="NZ_NOJY02000021.1"/>
</dbReference>
<evidence type="ECO:0000256" key="1">
    <source>
        <dbReference type="ARBA" id="ARBA00022801"/>
    </source>
</evidence>
<dbReference type="InterPro" id="IPR017482">
    <property type="entry name" value="Lambda-type_endonuclease"/>
</dbReference>
<evidence type="ECO:0000259" key="2">
    <source>
        <dbReference type="Pfam" id="PF09588"/>
    </source>
</evidence>
<comment type="caution">
    <text evidence="3">The sequence shown here is derived from an EMBL/GenBank/DDBJ whole genome shotgun (WGS) entry which is preliminary data.</text>
</comment>
<name>A0A371J1Q4_9FIRM</name>
<gene>
    <name evidence="3" type="ORF">CHL78_012210</name>
</gene>
<accession>A0A371J1Q4</accession>
<dbReference type="NCBIfam" id="TIGR03033">
    <property type="entry name" value="phage_rel_nuc"/>
    <property type="match status" value="1"/>
</dbReference>
<dbReference type="AlphaFoldDB" id="A0A371J1Q4"/>
<dbReference type="Pfam" id="PF09588">
    <property type="entry name" value="YqaJ"/>
    <property type="match status" value="1"/>
</dbReference>
<dbReference type="Proteomes" id="UP000215694">
    <property type="component" value="Unassembled WGS sequence"/>
</dbReference>
<feature type="domain" description="YqaJ viral recombinase" evidence="2">
    <location>
        <begin position="20"/>
        <end position="158"/>
    </location>
</feature>
<dbReference type="SUPFAM" id="SSF52980">
    <property type="entry name" value="Restriction endonuclease-like"/>
    <property type="match status" value="1"/>
</dbReference>
<sequence>MRKFIDANIIYDTNKGTTKEWIEARRCGIGGSDASSIVGLNPHKGVISVYNDKLEDEDISDCIEKSEPSYKMTLTNKLKNFVAKEFTLKTNKKSRSINGILRNDIYPYAIANIDKAIVSERAFLKCVVTNSFMKNKWENKIPANYEVQCHHYMAVSGATHCYIAVLIGNEALIIHKLNRDEKIIDYLMKAEEMFWKECILGEKLPLPSGDEEYSKYLRERYKCSKNEDVRIFIEDDKISRYDEIVENIKELDKEKKSIEQFIQMEMKEYEIGYLGDRKISWKSVSRNTLDSKALKKDYPELASKYMRCTTSRVFKVCS</sequence>
<proteinExistence type="predicted"/>
<dbReference type="OrthoDB" id="46225at2"/>
<keyword evidence="4" id="KW-1185">Reference proteome</keyword>